<comment type="caution">
    <text evidence="1">The sequence shown here is derived from an EMBL/GenBank/DDBJ whole genome shotgun (WGS) entry which is preliminary data.</text>
</comment>
<keyword evidence="2" id="KW-1185">Reference proteome</keyword>
<name>A0ACC3TV15_9ASCO</name>
<organism evidence="1 2">
    <name type="scientific">Lipomyces orientalis</name>
    <dbReference type="NCBI Taxonomy" id="1233043"/>
    <lineage>
        <taxon>Eukaryota</taxon>
        <taxon>Fungi</taxon>
        <taxon>Dikarya</taxon>
        <taxon>Ascomycota</taxon>
        <taxon>Saccharomycotina</taxon>
        <taxon>Lipomycetes</taxon>
        <taxon>Lipomycetales</taxon>
        <taxon>Lipomycetaceae</taxon>
        <taxon>Lipomyces</taxon>
    </lineage>
</organism>
<proteinExistence type="predicted"/>
<evidence type="ECO:0000313" key="2">
    <source>
        <dbReference type="Proteomes" id="UP001489719"/>
    </source>
</evidence>
<reference evidence="2" key="1">
    <citation type="journal article" date="2024" name="Front. Bioeng. Biotechnol.">
        <title>Genome-scale model development and genomic sequencing of the oleaginous clade Lipomyces.</title>
        <authorList>
            <person name="Czajka J.J."/>
            <person name="Han Y."/>
            <person name="Kim J."/>
            <person name="Mondo S.J."/>
            <person name="Hofstad B.A."/>
            <person name="Robles A."/>
            <person name="Haridas S."/>
            <person name="Riley R."/>
            <person name="LaButti K."/>
            <person name="Pangilinan J."/>
            <person name="Andreopoulos W."/>
            <person name="Lipzen A."/>
            <person name="Yan J."/>
            <person name="Wang M."/>
            <person name="Ng V."/>
            <person name="Grigoriev I.V."/>
            <person name="Spatafora J.W."/>
            <person name="Magnuson J.K."/>
            <person name="Baker S.E."/>
            <person name="Pomraning K.R."/>
        </authorList>
    </citation>
    <scope>NUCLEOTIDE SEQUENCE [LARGE SCALE GENOMIC DNA]</scope>
    <source>
        <strain evidence="2">CBS 10300</strain>
    </source>
</reference>
<evidence type="ECO:0000313" key="1">
    <source>
        <dbReference type="EMBL" id="KAK9324023.1"/>
    </source>
</evidence>
<dbReference type="EMBL" id="MU970054">
    <property type="protein sequence ID" value="KAK9324023.1"/>
    <property type="molecule type" value="Genomic_DNA"/>
</dbReference>
<protein>
    <submittedName>
        <fullName evidence="1">Uncharacterized protein</fullName>
    </submittedName>
</protein>
<dbReference type="Proteomes" id="UP001489719">
    <property type="component" value="Unassembled WGS sequence"/>
</dbReference>
<gene>
    <name evidence="1" type="ORF">V1517DRAFT_318528</name>
</gene>
<accession>A0ACC3TV15</accession>
<sequence>MVEELRRPRETKQHQKTVQETEIDILHRDYVRNHILRVSYPIGDRRCCRCLPVYSAGEPRIPVESS</sequence>